<name>A0A4D6YD51_9GAMM</name>
<proteinExistence type="inferred from homology"/>
<dbReference type="EMBL" id="CP034852">
    <property type="protein sequence ID" value="QCI26972.1"/>
    <property type="molecule type" value="Genomic_DNA"/>
</dbReference>
<keyword evidence="4" id="KW-1185">Reference proteome</keyword>
<evidence type="ECO:0000256" key="1">
    <source>
        <dbReference type="ARBA" id="ARBA00008183"/>
    </source>
</evidence>
<dbReference type="GO" id="GO:0008199">
    <property type="term" value="F:ferric iron binding"/>
    <property type="evidence" value="ECO:0007669"/>
    <property type="project" value="InterPro"/>
</dbReference>
<dbReference type="SUPFAM" id="SSF55387">
    <property type="entry name" value="Frataxin/Nqo15-like"/>
    <property type="match status" value="1"/>
</dbReference>
<evidence type="ECO:0000313" key="4">
    <source>
        <dbReference type="Proteomes" id="UP000298782"/>
    </source>
</evidence>
<dbReference type="InterPro" id="IPR002908">
    <property type="entry name" value="Frataxin/CyaY"/>
</dbReference>
<organism evidence="3 4">
    <name type="scientific">Buchnera aphidicola</name>
    <name type="common">Thelaxes californica</name>
    <dbReference type="NCBI Taxonomy" id="1315998"/>
    <lineage>
        <taxon>Bacteria</taxon>
        <taxon>Pseudomonadati</taxon>
        <taxon>Pseudomonadota</taxon>
        <taxon>Gammaproteobacteria</taxon>
        <taxon>Enterobacterales</taxon>
        <taxon>Erwiniaceae</taxon>
        <taxon>Buchnera</taxon>
    </lineage>
</organism>
<gene>
    <name evidence="3" type="primary">cyaY</name>
    <name evidence="3" type="ORF">D9V80_02350</name>
</gene>
<dbReference type="OrthoDB" id="285675at2"/>
<dbReference type="GO" id="GO:0016226">
    <property type="term" value="P:iron-sulfur cluster assembly"/>
    <property type="evidence" value="ECO:0007669"/>
    <property type="project" value="InterPro"/>
</dbReference>
<sequence length="111" mass="13464">MSYKILFKQKDFLNLYSKIILKIELQLDNYIGKKNLDYDNNYDTFSIFIENKKIIVLNKRENLKQIWMATTKTGYHFSFIKGIWICIRNKVEFWYILNKELRIALKGDIDI</sequence>
<evidence type="ECO:0000256" key="2">
    <source>
        <dbReference type="ARBA" id="ARBA00023004"/>
    </source>
</evidence>
<dbReference type="Proteomes" id="UP000298782">
    <property type="component" value="Chromosome"/>
</dbReference>
<protein>
    <submittedName>
        <fullName evidence="3">Iron donor protein CyaY</fullName>
    </submittedName>
</protein>
<accession>A0A4D6YD51</accession>
<comment type="similarity">
    <text evidence="1">Belongs to the frataxin family.</text>
</comment>
<keyword evidence="2" id="KW-0408">Iron</keyword>
<dbReference type="GO" id="GO:0005737">
    <property type="term" value="C:cytoplasm"/>
    <property type="evidence" value="ECO:0007669"/>
    <property type="project" value="UniProtKB-ARBA"/>
</dbReference>
<dbReference type="RefSeq" id="WP_158353856.1">
    <property type="nucleotide sequence ID" value="NZ_CP034852.1"/>
</dbReference>
<dbReference type="SMART" id="SM01219">
    <property type="entry name" value="Frataxin_Cyay"/>
    <property type="match status" value="1"/>
</dbReference>
<dbReference type="Pfam" id="PF01491">
    <property type="entry name" value="Frataxin_Cyay"/>
    <property type="match status" value="1"/>
</dbReference>
<reference evidence="3 4" key="1">
    <citation type="submission" date="2018-12" db="EMBL/GenBank/DDBJ databases">
        <authorList>
            <person name="Chong R.A."/>
        </authorList>
    </citation>
    <scope>NUCLEOTIDE SEQUENCE [LARGE SCALE GENOMIC DNA]</scope>
    <source>
        <strain evidence="3 4">Tca</strain>
    </source>
</reference>
<evidence type="ECO:0000313" key="3">
    <source>
        <dbReference type="EMBL" id="QCI26972.1"/>
    </source>
</evidence>
<reference evidence="3 4" key="2">
    <citation type="submission" date="2019-05" db="EMBL/GenBank/DDBJ databases">
        <title>Genome evolution of the obligate endosymbiont Buchnera aphidicola.</title>
        <authorList>
            <person name="Moran N.A."/>
        </authorList>
    </citation>
    <scope>NUCLEOTIDE SEQUENCE [LARGE SCALE GENOMIC DNA]</scope>
    <source>
        <strain evidence="3 4">Tca</strain>
    </source>
</reference>
<dbReference type="PROSITE" id="PS50810">
    <property type="entry name" value="FRATAXIN_2"/>
    <property type="match status" value="1"/>
</dbReference>
<dbReference type="InterPro" id="IPR036524">
    <property type="entry name" value="Frataxin/CyaY_sf"/>
</dbReference>
<dbReference type="NCBIfam" id="TIGR03421">
    <property type="entry name" value="FeS_CyaY"/>
    <property type="match status" value="1"/>
</dbReference>
<dbReference type="AlphaFoldDB" id="A0A4D6YD51"/>
<dbReference type="Gene3D" id="3.30.920.10">
    <property type="entry name" value="Frataxin/CyaY"/>
    <property type="match status" value="1"/>
</dbReference>